<feature type="transmembrane region" description="Helical" evidence="11">
    <location>
        <begin position="6"/>
        <end position="26"/>
    </location>
</feature>
<reference evidence="13 14" key="1">
    <citation type="submission" date="2016-12" db="EMBL/GenBank/DDBJ databases">
        <authorList>
            <person name="Song W.-J."/>
            <person name="Kurnit D.M."/>
        </authorList>
    </citation>
    <scope>NUCLEOTIDE SEQUENCE [LARGE SCALE GENOMIC DNA]</scope>
    <source>
        <strain evidence="13 14">DSM 12503</strain>
    </source>
</reference>
<evidence type="ECO:0000256" key="7">
    <source>
        <dbReference type="ARBA" id="ARBA00022777"/>
    </source>
</evidence>
<dbReference type="InterPro" id="IPR036890">
    <property type="entry name" value="HATPase_C_sf"/>
</dbReference>
<evidence type="ECO:0000256" key="4">
    <source>
        <dbReference type="ARBA" id="ARBA00022475"/>
    </source>
</evidence>
<dbReference type="PROSITE" id="PS50109">
    <property type="entry name" value="HIS_KIN"/>
    <property type="match status" value="1"/>
</dbReference>
<keyword evidence="9" id="KW-0902">Two-component regulatory system</keyword>
<evidence type="ECO:0000256" key="9">
    <source>
        <dbReference type="ARBA" id="ARBA00023012"/>
    </source>
</evidence>
<feature type="domain" description="Histidine kinase" evidence="12">
    <location>
        <begin position="89"/>
        <end position="289"/>
    </location>
</feature>
<proteinExistence type="predicted"/>
<name>A0A1M7Y064_9FIRM</name>
<accession>A0A1M7Y064</accession>
<keyword evidence="4" id="KW-1003">Cell membrane</keyword>
<comment type="subcellular location">
    <subcellularLocation>
        <location evidence="2">Cell membrane</location>
        <topology evidence="2">Multi-pass membrane protein</topology>
    </subcellularLocation>
</comment>
<dbReference type="Proteomes" id="UP000184612">
    <property type="component" value="Unassembled WGS sequence"/>
</dbReference>
<keyword evidence="14" id="KW-1185">Reference proteome</keyword>
<evidence type="ECO:0000256" key="5">
    <source>
        <dbReference type="ARBA" id="ARBA00022679"/>
    </source>
</evidence>
<dbReference type="EMBL" id="FRFD01000003">
    <property type="protein sequence ID" value="SHO44950.1"/>
    <property type="molecule type" value="Genomic_DNA"/>
</dbReference>
<keyword evidence="6 11" id="KW-0812">Transmembrane</keyword>
<dbReference type="EC" id="2.7.13.3" evidence="3"/>
<dbReference type="GO" id="GO:0005886">
    <property type="term" value="C:plasma membrane"/>
    <property type="evidence" value="ECO:0007669"/>
    <property type="project" value="UniProtKB-SubCell"/>
</dbReference>
<gene>
    <name evidence="13" type="ORF">SAMN02745217_00779</name>
</gene>
<keyword evidence="8 11" id="KW-1133">Transmembrane helix</keyword>
<evidence type="ECO:0000256" key="10">
    <source>
        <dbReference type="ARBA" id="ARBA00023136"/>
    </source>
</evidence>
<evidence type="ECO:0000256" key="8">
    <source>
        <dbReference type="ARBA" id="ARBA00022989"/>
    </source>
</evidence>
<evidence type="ECO:0000259" key="12">
    <source>
        <dbReference type="PROSITE" id="PS50109"/>
    </source>
</evidence>
<dbReference type="STRING" id="1121345.SAMN02745217_00779"/>
<dbReference type="PANTHER" id="PTHR45453">
    <property type="entry name" value="PHOSPHATE REGULON SENSOR PROTEIN PHOR"/>
    <property type="match status" value="1"/>
</dbReference>
<dbReference type="InterPro" id="IPR004358">
    <property type="entry name" value="Sig_transdc_His_kin-like_C"/>
</dbReference>
<dbReference type="GO" id="GO:0016036">
    <property type="term" value="P:cellular response to phosphate starvation"/>
    <property type="evidence" value="ECO:0007669"/>
    <property type="project" value="TreeGrafter"/>
</dbReference>
<evidence type="ECO:0000256" key="1">
    <source>
        <dbReference type="ARBA" id="ARBA00000085"/>
    </source>
</evidence>
<dbReference type="SMART" id="SM00387">
    <property type="entry name" value="HATPase_c"/>
    <property type="match status" value="1"/>
</dbReference>
<dbReference type="AlphaFoldDB" id="A0A1M7Y064"/>
<dbReference type="GO" id="GO:0004721">
    <property type="term" value="F:phosphoprotein phosphatase activity"/>
    <property type="evidence" value="ECO:0007669"/>
    <property type="project" value="TreeGrafter"/>
</dbReference>
<keyword evidence="5" id="KW-0808">Transferase</keyword>
<sequence>MASIFYSCMILTFLCIIYFAFDYMAFSRKKKKMEFILTELSIEPRELPLADNSLERDYQEMILSLYREMKKNLAVMETEHQEQMEYYTMWVHQIKTPISAMELSLKNIKTPESRVIEGELFKIEQYVEMALHYVKMKNLSSDLVIREYEVSGIVKASVKKYASLFINKKLSVSIDPVTMYVRTDSKWLSFLIEQLLSNAIKYTNEGGIYVRFAKNTLIIEDTGIGIREEDKERIFEKGYTGYNGRIDKKASGIGLYLVKKVSESLAIKIRIESKLGKGTKVILSFPDSEKLDFE</sequence>
<dbReference type="InterPro" id="IPR005467">
    <property type="entry name" value="His_kinase_dom"/>
</dbReference>
<evidence type="ECO:0000313" key="13">
    <source>
        <dbReference type="EMBL" id="SHO44950.1"/>
    </source>
</evidence>
<evidence type="ECO:0000256" key="3">
    <source>
        <dbReference type="ARBA" id="ARBA00012438"/>
    </source>
</evidence>
<dbReference type="InterPro" id="IPR050351">
    <property type="entry name" value="BphY/WalK/GraS-like"/>
</dbReference>
<evidence type="ECO:0000256" key="6">
    <source>
        <dbReference type="ARBA" id="ARBA00022692"/>
    </source>
</evidence>
<comment type="catalytic activity">
    <reaction evidence="1">
        <text>ATP + protein L-histidine = ADP + protein N-phospho-L-histidine.</text>
        <dbReference type="EC" id="2.7.13.3"/>
    </reaction>
</comment>
<evidence type="ECO:0000256" key="11">
    <source>
        <dbReference type="SAM" id="Phobius"/>
    </source>
</evidence>
<dbReference type="SUPFAM" id="SSF55874">
    <property type="entry name" value="ATPase domain of HSP90 chaperone/DNA topoisomerase II/histidine kinase"/>
    <property type="match status" value="1"/>
</dbReference>
<dbReference type="Pfam" id="PF02518">
    <property type="entry name" value="HATPase_c"/>
    <property type="match status" value="1"/>
</dbReference>
<dbReference type="PANTHER" id="PTHR45453:SF2">
    <property type="entry name" value="HISTIDINE KINASE"/>
    <property type="match status" value="1"/>
</dbReference>
<protein>
    <recommendedName>
        <fullName evidence="3">histidine kinase</fullName>
        <ecNumber evidence="3">2.7.13.3</ecNumber>
    </recommendedName>
</protein>
<evidence type="ECO:0000256" key="2">
    <source>
        <dbReference type="ARBA" id="ARBA00004651"/>
    </source>
</evidence>
<evidence type="ECO:0000313" key="14">
    <source>
        <dbReference type="Proteomes" id="UP000184612"/>
    </source>
</evidence>
<dbReference type="GO" id="GO:0000155">
    <property type="term" value="F:phosphorelay sensor kinase activity"/>
    <property type="evidence" value="ECO:0007669"/>
    <property type="project" value="TreeGrafter"/>
</dbReference>
<organism evidence="13 14">
    <name type="scientific">Anaerocolumna xylanovorans DSM 12503</name>
    <dbReference type="NCBI Taxonomy" id="1121345"/>
    <lineage>
        <taxon>Bacteria</taxon>
        <taxon>Bacillati</taxon>
        <taxon>Bacillota</taxon>
        <taxon>Clostridia</taxon>
        <taxon>Lachnospirales</taxon>
        <taxon>Lachnospiraceae</taxon>
        <taxon>Anaerocolumna</taxon>
    </lineage>
</organism>
<dbReference type="Gene3D" id="3.30.565.10">
    <property type="entry name" value="Histidine kinase-like ATPase, C-terminal domain"/>
    <property type="match status" value="1"/>
</dbReference>
<keyword evidence="7" id="KW-0418">Kinase</keyword>
<dbReference type="PRINTS" id="PR00344">
    <property type="entry name" value="BCTRLSENSOR"/>
</dbReference>
<dbReference type="InterPro" id="IPR003594">
    <property type="entry name" value="HATPase_dom"/>
</dbReference>
<keyword evidence="10 11" id="KW-0472">Membrane</keyword>